<evidence type="ECO:0000259" key="3">
    <source>
        <dbReference type="Pfam" id="PF03358"/>
    </source>
</evidence>
<dbReference type="SUPFAM" id="SSF52218">
    <property type="entry name" value="Flavoproteins"/>
    <property type="match status" value="1"/>
</dbReference>
<dbReference type="Gene3D" id="3.40.50.360">
    <property type="match status" value="1"/>
</dbReference>
<evidence type="ECO:0000313" key="5">
    <source>
        <dbReference type="Proteomes" id="UP000262969"/>
    </source>
</evidence>
<dbReference type="PANTHER" id="PTHR43278">
    <property type="entry name" value="NAD(P)H-DEPENDENT FMN-CONTAINING OXIDOREDUCTASE YWQN-RELATED"/>
    <property type="match status" value="1"/>
</dbReference>
<gene>
    <name evidence="4" type="ORF">DHW61_18435</name>
</gene>
<dbReference type="PANTHER" id="PTHR43278:SF1">
    <property type="entry name" value="IRON-SULFUR FLAVOPROTEIN MJ1083"/>
    <property type="match status" value="1"/>
</dbReference>
<protein>
    <recommendedName>
        <fullName evidence="3">NADPH-dependent FMN reductase-like domain-containing protein</fullName>
    </recommendedName>
</protein>
<evidence type="ECO:0000313" key="4">
    <source>
        <dbReference type="EMBL" id="HCL04357.1"/>
    </source>
</evidence>
<keyword evidence="2" id="KW-0288">FMN</keyword>
<dbReference type="GO" id="GO:0016491">
    <property type="term" value="F:oxidoreductase activity"/>
    <property type="evidence" value="ECO:0007669"/>
    <property type="project" value="InterPro"/>
</dbReference>
<accession>A0A3D2XC73</accession>
<feature type="domain" description="NADPH-dependent FMN reductase-like" evidence="3">
    <location>
        <begin position="21"/>
        <end position="105"/>
    </location>
</feature>
<dbReference type="InterPro" id="IPR029039">
    <property type="entry name" value="Flavoprotein-like_sf"/>
</dbReference>
<dbReference type="Proteomes" id="UP000262969">
    <property type="component" value="Unassembled WGS sequence"/>
</dbReference>
<dbReference type="EMBL" id="DPVV01000606">
    <property type="protein sequence ID" value="HCL04357.1"/>
    <property type="molecule type" value="Genomic_DNA"/>
</dbReference>
<dbReference type="InterPro" id="IPR051796">
    <property type="entry name" value="ISF_SsuE-like"/>
</dbReference>
<dbReference type="AlphaFoldDB" id="A0A3D2XC73"/>
<sequence length="184" mass="20980">MRGGYMVTIIADEGKNQIGMELYQGLISKEVKTEYILLDNVEVKPCVSCGGCTYKTYGKCTVRDDGDFIYPKILRSNVLIFVSPITFGSYSFKIKRVFDKIGLIMDRHYFVENKEIVKGGKLGSKFKFFAIGDKENCIEEEIIAFQNLFHENLIITRGIGKAYIADKTLSEEMRNQIIEEVRSV</sequence>
<reference evidence="4 5" key="1">
    <citation type="journal article" date="2018" name="Nat. Biotechnol.">
        <title>A standardized bacterial taxonomy based on genome phylogeny substantially revises the tree of life.</title>
        <authorList>
            <person name="Parks D.H."/>
            <person name="Chuvochina M."/>
            <person name="Waite D.W."/>
            <person name="Rinke C."/>
            <person name="Skarshewski A."/>
            <person name="Chaumeil P.A."/>
            <person name="Hugenholtz P."/>
        </authorList>
    </citation>
    <scope>NUCLEOTIDE SEQUENCE [LARGE SCALE GENOMIC DNA]</scope>
    <source>
        <strain evidence="4">UBA11728</strain>
    </source>
</reference>
<keyword evidence="1" id="KW-0285">Flavoprotein</keyword>
<dbReference type="Pfam" id="PF03358">
    <property type="entry name" value="FMN_red"/>
    <property type="match status" value="1"/>
</dbReference>
<name>A0A3D2XC73_9FIRM</name>
<comment type="caution">
    <text evidence="4">The sequence shown here is derived from an EMBL/GenBank/DDBJ whole genome shotgun (WGS) entry which is preliminary data.</text>
</comment>
<evidence type="ECO:0000256" key="1">
    <source>
        <dbReference type="ARBA" id="ARBA00022630"/>
    </source>
</evidence>
<dbReference type="InterPro" id="IPR005025">
    <property type="entry name" value="FMN_Rdtase-like_dom"/>
</dbReference>
<evidence type="ECO:0000256" key="2">
    <source>
        <dbReference type="ARBA" id="ARBA00022643"/>
    </source>
</evidence>
<proteinExistence type="predicted"/>
<organism evidence="4 5">
    <name type="scientific">Lachnoclostridium phytofermentans</name>
    <dbReference type="NCBI Taxonomy" id="66219"/>
    <lineage>
        <taxon>Bacteria</taxon>
        <taxon>Bacillati</taxon>
        <taxon>Bacillota</taxon>
        <taxon>Clostridia</taxon>
        <taxon>Lachnospirales</taxon>
        <taxon>Lachnospiraceae</taxon>
    </lineage>
</organism>